<dbReference type="InterPro" id="IPR007922">
    <property type="entry name" value="DciA-like"/>
</dbReference>
<sequence length="147" mass="16112">MSDPIMSSLHLTAFSRRDKQLADLTAAAHAILALDRAFKRLLPGQLGQFCQVACVRDGELVVYAHNSTVAARLKLLGNSLLAPLQRQGHPLRSLRVKVLPTPPKLRKPKSFALSEAGVSAFDDAARQIRNPVVREAMLALLAHHKPR</sequence>
<dbReference type="Proteomes" id="UP000662678">
    <property type="component" value="Unassembled WGS sequence"/>
</dbReference>
<comment type="caution">
    <text evidence="1">The sequence shown here is derived from an EMBL/GenBank/DDBJ whole genome shotgun (WGS) entry which is preliminary data.</text>
</comment>
<protein>
    <recommendedName>
        <fullName evidence="3">DUF721 domain-containing protein</fullName>
    </recommendedName>
</protein>
<evidence type="ECO:0000313" key="1">
    <source>
        <dbReference type="EMBL" id="GHD76010.1"/>
    </source>
</evidence>
<dbReference type="Pfam" id="PF05258">
    <property type="entry name" value="DciA"/>
    <property type="match status" value="1"/>
</dbReference>
<organism evidence="1 2">
    <name type="scientific">Vogesella fluminis</name>
    <dbReference type="NCBI Taxonomy" id="1069161"/>
    <lineage>
        <taxon>Bacteria</taxon>
        <taxon>Pseudomonadati</taxon>
        <taxon>Pseudomonadota</taxon>
        <taxon>Betaproteobacteria</taxon>
        <taxon>Neisseriales</taxon>
        <taxon>Chromobacteriaceae</taxon>
        <taxon>Vogesella</taxon>
    </lineage>
</organism>
<proteinExistence type="predicted"/>
<dbReference type="EMBL" id="BMYP01000014">
    <property type="protein sequence ID" value="GHD76010.1"/>
    <property type="molecule type" value="Genomic_DNA"/>
</dbReference>
<evidence type="ECO:0008006" key="3">
    <source>
        <dbReference type="Google" id="ProtNLM"/>
    </source>
</evidence>
<gene>
    <name evidence="1" type="ORF">GCM10011419_14670</name>
</gene>
<name>A0ABQ3HCR0_9NEIS</name>
<keyword evidence="2" id="KW-1185">Reference proteome</keyword>
<evidence type="ECO:0000313" key="2">
    <source>
        <dbReference type="Proteomes" id="UP000662678"/>
    </source>
</evidence>
<reference evidence="2" key="1">
    <citation type="journal article" date="2019" name="Int. J. Syst. Evol. Microbiol.">
        <title>The Global Catalogue of Microorganisms (GCM) 10K type strain sequencing project: providing services to taxonomists for standard genome sequencing and annotation.</title>
        <authorList>
            <consortium name="The Broad Institute Genomics Platform"/>
            <consortium name="The Broad Institute Genome Sequencing Center for Infectious Disease"/>
            <person name="Wu L."/>
            <person name="Ma J."/>
        </authorList>
    </citation>
    <scope>NUCLEOTIDE SEQUENCE [LARGE SCALE GENOMIC DNA]</scope>
    <source>
        <strain evidence="2">KCTC 23713</strain>
    </source>
</reference>
<accession>A0ABQ3HCR0</accession>